<name>A0AAE8BDG8_9CAUD</name>
<sequence>MAQTPTDPTKAQVWITKGIDDLDFEFYFPQGPKGDPGGFTLGTPLDNTLDTGTGKFNLNDVLTSGIYRLTATVDNLLARNYPRNYDTGILEVFERVPGQTVIQVWHTLNQTARMRFERTYVTGTWSPWRLYTSTRVDQTAGRSMYVFDDINNREQLIWGDTGWRNISQSPETNTTFMRRIGSMVQLQFTNHACPGGNYVFPLQIPAGFRPSITLEAPYRQGAMAYGNTKMVGLSSSGNITFWGSLLDTVSTSAVFMTSDPWPTTLPGTNYISPPNI</sequence>
<gene>
    <name evidence="1" type="primary">25</name>
    <name evidence="1" type="ORF">SEA_CASTORTRAY_25</name>
</gene>
<dbReference type="GeneID" id="79993558"/>
<organism evidence="1 2">
    <name type="scientific">Arthrobacter phage CastorTray</name>
    <dbReference type="NCBI Taxonomy" id="2859632"/>
    <lineage>
        <taxon>Viruses</taxon>
        <taxon>Duplodnaviria</taxon>
        <taxon>Heunggongvirae</taxon>
        <taxon>Uroviricota</taxon>
        <taxon>Caudoviricetes</taxon>
        <taxon>Gordonvirus</taxon>
        <taxon>Gordonvirus castortray</taxon>
    </lineage>
</organism>
<evidence type="ECO:0000313" key="1">
    <source>
        <dbReference type="EMBL" id="QYC55013.1"/>
    </source>
</evidence>
<proteinExistence type="predicted"/>
<accession>A0AAE8BDG8</accession>
<dbReference type="KEGG" id="vg:79993558"/>
<reference evidence="1 2" key="1">
    <citation type="submission" date="2021-05" db="EMBL/GenBank/DDBJ databases">
        <authorList>
            <person name="Bahhur A.K."/>
            <person name="Miller A.J."/>
            <person name="Huric L."/>
            <person name="Elbassoussy M.K."/>
            <person name="Eldaour D.S."/>
            <person name="Arthur J."/>
            <person name="Patel M."/>
            <person name="Mukka N.U."/>
            <person name="Nero K.M."/>
            <person name="Deypalubos J.C."/>
            <person name="Birkhold A.P."/>
            <person name="Zuber N.K.T."/>
            <person name="Madison C.L."/>
            <person name="Breitenberger C.A."/>
            <person name="Daniels C.J."/>
            <person name="Ball S.L."/>
            <person name="Garlena R.A."/>
            <person name="Russell D.A."/>
            <person name="Jacobs-Sera D."/>
            <person name="Hatfull G.F."/>
        </authorList>
    </citation>
    <scope>NUCLEOTIDE SEQUENCE [LARGE SCALE GENOMIC DNA]</scope>
</reference>
<dbReference type="RefSeq" id="YP_010750208.1">
    <property type="nucleotide sequence ID" value="NC_073331.1"/>
</dbReference>
<evidence type="ECO:0000313" key="2">
    <source>
        <dbReference type="Proteomes" id="UP000826928"/>
    </source>
</evidence>
<dbReference type="EMBL" id="MZ274309">
    <property type="protein sequence ID" value="QYC55013.1"/>
    <property type="molecule type" value="Genomic_DNA"/>
</dbReference>
<dbReference type="Proteomes" id="UP000826928">
    <property type="component" value="Segment"/>
</dbReference>
<protein>
    <recommendedName>
        <fullName evidence="3">Minor tail protein</fullName>
    </recommendedName>
</protein>
<dbReference type="CDD" id="cd19958">
    <property type="entry name" value="pyocin_knob"/>
    <property type="match status" value="1"/>
</dbReference>
<evidence type="ECO:0008006" key="3">
    <source>
        <dbReference type="Google" id="ProtNLM"/>
    </source>
</evidence>
<keyword evidence="2" id="KW-1185">Reference proteome</keyword>